<dbReference type="RefSeq" id="WP_276105218.1">
    <property type="nucleotide sequence ID" value="NZ_CP119629.1"/>
</dbReference>
<dbReference type="EMBL" id="CP119629">
    <property type="protein sequence ID" value="WES06010.1"/>
    <property type="molecule type" value="Genomic_DNA"/>
</dbReference>
<dbReference type="Proteomes" id="UP001221092">
    <property type="component" value="Chromosome"/>
</dbReference>
<proteinExistence type="predicted"/>
<dbReference type="Pfam" id="PF04326">
    <property type="entry name" value="SLFN_AlbA_2"/>
    <property type="match status" value="1"/>
</dbReference>
<protein>
    <submittedName>
        <fullName evidence="2">ATP-binding protein</fullName>
    </submittedName>
</protein>
<dbReference type="InterPro" id="IPR007421">
    <property type="entry name" value="Schlafen_AlbA_2_dom"/>
</dbReference>
<dbReference type="InterPro" id="IPR038461">
    <property type="entry name" value="Schlafen_AlbA_2_dom_sf"/>
</dbReference>
<dbReference type="Gene3D" id="3.30.950.30">
    <property type="entry name" value="Schlafen, AAA domain"/>
    <property type="match status" value="1"/>
</dbReference>
<organism evidence="2 3">
    <name type="scientific">Bacillus paranthracis</name>
    <dbReference type="NCBI Taxonomy" id="2026186"/>
    <lineage>
        <taxon>Bacteria</taxon>
        <taxon>Bacillati</taxon>
        <taxon>Bacillota</taxon>
        <taxon>Bacilli</taxon>
        <taxon>Bacillales</taxon>
        <taxon>Bacillaceae</taxon>
        <taxon>Bacillus</taxon>
        <taxon>Bacillus cereus group</taxon>
    </lineage>
</organism>
<keyword evidence="2" id="KW-0547">Nucleotide-binding</keyword>
<dbReference type="PANTHER" id="PTHR30595:SF6">
    <property type="entry name" value="SCHLAFEN ALBA-2 DOMAIN-CONTAINING PROTEIN"/>
    <property type="match status" value="1"/>
</dbReference>
<reference evidence="2" key="1">
    <citation type="submission" date="2023-03" db="EMBL/GenBank/DDBJ databases">
        <authorList>
            <person name="Liu Z."/>
        </authorList>
    </citation>
    <scope>NUCLEOTIDE SEQUENCE</scope>
    <source>
        <strain evidence="2">Bc006</strain>
    </source>
</reference>
<dbReference type="AlphaFoldDB" id="A0AAX3Q7I5"/>
<feature type="domain" description="Schlafen AlbA-2" evidence="1">
    <location>
        <begin position="13"/>
        <end position="142"/>
    </location>
</feature>
<evidence type="ECO:0000313" key="3">
    <source>
        <dbReference type="Proteomes" id="UP001221092"/>
    </source>
</evidence>
<sequence length="388" mass="45155">MGNIEWLVKYEREGTNLDFKREQYQKEKNKDLIKDIMSMANAPIDGKKYIIVGVKDKPDGTKEFHPIPRESVIDQATYEQVIRENIEPAIEFSYSTVEIDGNLLGVFEIGPCNNPPYMMKKDFQSLKKGDCYIRRGSQQDRLTRRDLDELLVFRSNYYFNGKISVGFNNKLEKKIIIEGNKEIRFPSDLAKERIETELNRREKELEVGTVHADSRIFNPFQATPYEKRSTETLKENLKNVKKTYNEDDWYYIGEEISDKFNIILRNDGDKYLEDVSIRIKIPREAGIIVMDRIHEKPLSGIQALVPPPPNATLTTVIHYPSVETEEHYYVVEENIGALKHQQNTEAFGEELRVSFGPRACRKIFSWEYTIYAKNLPKPINGELKIEVV</sequence>
<evidence type="ECO:0000313" key="2">
    <source>
        <dbReference type="EMBL" id="WES06010.1"/>
    </source>
</evidence>
<dbReference type="PANTHER" id="PTHR30595">
    <property type="entry name" value="GLPR-RELATED TRANSCRIPTIONAL REPRESSOR"/>
    <property type="match status" value="1"/>
</dbReference>
<name>A0AAX3Q7I5_9BACI</name>
<keyword evidence="2" id="KW-0067">ATP-binding</keyword>
<gene>
    <name evidence="2" type="ORF">P3K65_22130</name>
</gene>
<dbReference type="GO" id="GO:0005524">
    <property type="term" value="F:ATP binding"/>
    <property type="evidence" value="ECO:0007669"/>
    <property type="project" value="UniProtKB-KW"/>
</dbReference>
<evidence type="ECO:0000259" key="1">
    <source>
        <dbReference type="Pfam" id="PF04326"/>
    </source>
</evidence>
<accession>A0AAX3Q7I5</accession>